<dbReference type="InterPro" id="IPR021511">
    <property type="entry name" value="DUF3172"/>
</dbReference>
<dbReference type="Pfam" id="PF11371">
    <property type="entry name" value="DUF3172"/>
    <property type="match status" value="1"/>
</dbReference>
<sequence>MRRTRSAPPRRSMGAPPPPRSGGGLFDKLSGVVIAVIGGVFALGIAIGVALGTNTTITTDNVASIQTIDQSVPNAEFCQAYGASATVMDTRVFLTFKPFSVFVSQPLLQPGCVMRQNNMAILEQRKLVDGKALRECRQRLNTFGFTGKLEDKPNISCIYQSESEKNRFLNQPGVGPLPDEADNF</sequence>
<comment type="caution">
    <text evidence="3">The sequence shown here is derived from an EMBL/GenBank/DDBJ whole genome shotgun (WGS) entry which is preliminary data.</text>
</comment>
<protein>
    <submittedName>
        <fullName evidence="3">DUF3172 domain-containing protein</fullName>
    </submittedName>
</protein>
<feature type="region of interest" description="Disordered" evidence="1">
    <location>
        <begin position="1"/>
        <end position="22"/>
    </location>
</feature>
<dbReference type="EMBL" id="JTHE03000042">
    <property type="protein sequence ID" value="MCM1982508.1"/>
    <property type="molecule type" value="Genomic_DNA"/>
</dbReference>
<dbReference type="AlphaFoldDB" id="A0ABD4T1Y5"/>
<accession>A0ABD4T1Y5</accession>
<dbReference type="Proteomes" id="UP000031561">
    <property type="component" value="Unassembled WGS sequence"/>
</dbReference>
<evidence type="ECO:0000313" key="4">
    <source>
        <dbReference type="Proteomes" id="UP000031561"/>
    </source>
</evidence>
<keyword evidence="4" id="KW-1185">Reference proteome</keyword>
<dbReference type="RefSeq" id="WP_201277372.1">
    <property type="nucleotide sequence ID" value="NZ_JTHE03000042.1"/>
</dbReference>
<evidence type="ECO:0000256" key="1">
    <source>
        <dbReference type="SAM" id="MobiDB-lite"/>
    </source>
</evidence>
<reference evidence="3 4" key="1">
    <citation type="journal article" date="2015" name="Genome Announc.">
        <title>Draft Genome Sequence of Filamentous Marine Cyanobacterium Lyngbya confervoides Strain BDU141951.</title>
        <authorList>
            <person name="Chandrababunaidu M.M."/>
            <person name="Sen D."/>
            <person name="Tripathy S."/>
        </authorList>
    </citation>
    <scope>NUCLEOTIDE SEQUENCE [LARGE SCALE GENOMIC DNA]</scope>
    <source>
        <strain evidence="3 4">BDU141951</strain>
    </source>
</reference>
<keyword evidence="2" id="KW-0472">Membrane</keyword>
<evidence type="ECO:0000313" key="3">
    <source>
        <dbReference type="EMBL" id="MCM1982508.1"/>
    </source>
</evidence>
<name>A0ABD4T1Y5_9CYAN</name>
<feature type="transmembrane region" description="Helical" evidence="2">
    <location>
        <begin position="29"/>
        <end position="51"/>
    </location>
</feature>
<proteinExistence type="predicted"/>
<organism evidence="3 4">
    <name type="scientific">Lyngbya confervoides BDU141951</name>
    <dbReference type="NCBI Taxonomy" id="1574623"/>
    <lineage>
        <taxon>Bacteria</taxon>
        <taxon>Bacillati</taxon>
        <taxon>Cyanobacteriota</taxon>
        <taxon>Cyanophyceae</taxon>
        <taxon>Oscillatoriophycideae</taxon>
        <taxon>Oscillatoriales</taxon>
        <taxon>Microcoleaceae</taxon>
        <taxon>Lyngbya</taxon>
    </lineage>
</organism>
<feature type="compositionally biased region" description="Low complexity" evidence="1">
    <location>
        <begin position="1"/>
        <end position="14"/>
    </location>
</feature>
<gene>
    <name evidence="3" type="ORF">QQ91_0006680</name>
</gene>
<keyword evidence="2" id="KW-0812">Transmembrane</keyword>
<keyword evidence="2" id="KW-1133">Transmembrane helix</keyword>
<evidence type="ECO:0000256" key="2">
    <source>
        <dbReference type="SAM" id="Phobius"/>
    </source>
</evidence>